<name>A0ABD0JZR3_9CAEN</name>
<dbReference type="EMBL" id="JACVVK020000278">
    <property type="protein sequence ID" value="KAK7480591.1"/>
    <property type="molecule type" value="Genomic_DNA"/>
</dbReference>
<reference evidence="1 2" key="1">
    <citation type="journal article" date="2023" name="Sci. Data">
        <title>Genome assembly of the Korean intertidal mud-creeper Batillaria attramentaria.</title>
        <authorList>
            <person name="Patra A.K."/>
            <person name="Ho P.T."/>
            <person name="Jun S."/>
            <person name="Lee S.J."/>
            <person name="Kim Y."/>
            <person name="Won Y.J."/>
        </authorList>
    </citation>
    <scope>NUCLEOTIDE SEQUENCE [LARGE SCALE GENOMIC DNA]</scope>
    <source>
        <strain evidence="1">Wonlab-2016</strain>
    </source>
</reference>
<accession>A0ABD0JZR3</accession>
<sequence length="115" mass="12699">MPEALLANLKTSGKRPTSHVSCDVKAFIVRTRENYPGEGIIVGSCCESCVPFVAGTKAEKFLQCMLFSFVFKGQIFVNVDSVVNQLSLTAAKWKQPERAQFFTHPAFFTWSGSAD</sequence>
<evidence type="ECO:0000313" key="2">
    <source>
        <dbReference type="Proteomes" id="UP001519460"/>
    </source>
</evidence>
<organism evidence="1 2">
    <name type="scientific">Batillaria attramentaria</name>
    <dbReference type="NCBI Taxonomy" id="370345"/>
    <lineage>
        <taxon>Eukaryota</taxon>
        <taxon>Metazoa</taxon>
        <taxon>Spiralia</taxon>
        <taxon>Lophotrochozoa</taxon>
        <taxon>Mollusca</taxon>
        <taxon>Gastropoda</taxon>
        <taxon>Caenogastropoda</taxon>
        <taxon>Sorbeoconcha</taxon>
        <taxon>Cerithioidea</taxon>
        <taxon>Batillariidae</taxon>
        <taxon>Batillaria</taxon>
    </lineage>
</organism>
<proteinExistence type="predicted"/>
<dbReference type="Proteomes" id="UP001519460">
    <property type="component" value="Unassembled WGS sequence"/>
</dbReference>
<evidence type="ECO:0000313" key="1">
    <source>
        <dbReference type="EMBL" id="KAK7480591.1"/>
    </source>
</evidence>
<dbReference type="AlphaFoldDB" id="A0ABD0JZR3"/>
<comment type="caution">
    <text evidence="1">The sequence shown here is derived from an EMBL/GenBank/DDBJ whole genome shotgun (WGS) entry which is preliminary data.</text>
</comment>
<gene>
    <name evidence="1" type="ORF">BaRGS_00028167</name>
</gene>
<keyword evidence="2" id="KW-1185">Reference proteome</keyword>
<protein>
    <submittedName>
        <fullName evidence="1">Uncharacterized protein</fullName>
    </submittedName>
</protein>